<protein>
    <recommendedName>
        <fullName evidence="1">NADAR domain-containing protein</fullName>
    </recommendedName>
</protein>
<organism evidence="2">
    <name type="scientific">viral metagenome</name>
    <dbReference type="NCBI Taxonomy" id="1070528"/>
    <lineage>
        <taxon>unclassified sequences</taxon>
        <taxon>metagenomes</taxon>
        <taxon>organismal metagenomes</taxon>
    </lineage>
</organism>
<dbReference type="Pfam" id="PF08719">
    <property type="entry name" value="NADAR"/>
    <property type="match status" value="1"/>
</dbReference>
<dbReference type="SUPFAM" id="SSF143990">
    <property type="entry name" value="YbiA-like"/>
    <property type="match status" value="1"/>
</dbReference>
<dbReference type="EMBL" id="MN739896">
    <property type="protein sequence ID" value="QHT76446.1"/>
    <property type="molecule type" value="Genomic_DNA"/>
</dbReference>
<evidence type="ECO:0000313" key="2">
    <source>
        <dbReference type="EMBL" id="QHT76446.1"/>
    </source>
</evidence>
<reference evidence="2" key="1">
    <citation type="journal article" date="2020" name="Nature">
        <title>Giant virus diversity and host interactions through global metagenomics.</title>
        <authorList>
            <person name="Schulz F."/>
            <person name="Roux S."/>
            <person name="Paez-Espino D."/>
            <person name="Jungbluth S."/>
            <person name="Walsh D.A."/>
            <person name="Denef V.J."/>
            <person name="McMahon K.D."/>
            <person name="Konstantinidis K.T."/>
            <person name="Eloe-Fadrosh E.A."/>
            <person name="Kyrpides N.C."/>
            <person name="Woyke T."/>
        </authorList>
    </citation>
    <scope>NUCLEOTIDE SEQUENCE</scope>
    <source>
        <strain evidence="2">GVMAG-M-3300023179-82</strain>
    </source>
</reference>
<dbReference type="Gene3D" id="1.10.357.40">
    <property type="entry name" value="YbiA-like"/>
    <property type="match status" value="1"/>
</dbReference>
<dbReference type="AlphaFoldDB" id="A0A6C0H899"/>
<dbReference type="CDD" id="cd15457">
    <property type="entry name" value="NADAR"/>
    <property type="match status" value="1"/>
</dbReference>
<evidence type="ECO:0000259" key="1">
    <source>
        <dbReference type="Pfam" id="PF08719"/>
    </source>
</evidence>
<proteinExistence type="predicted"/>
<accession>A0A6C0H899</accession>
<name>A0A6C0H899_9ZZZZ</name>
<dbReference type="NCBIfam" id="TIGR02464">
    <property type="entry name" value="ribofla_fusion"/>
    <property type="match status" value="1"/>
</dbReference>
<dbReference type="InterPro" id="IPR012816">
    <property type="entry name" value="NADAR"/>
</dbReference>
<feature type="domain" description="NADAR" evidence="1">
    <location>
        <begin position="17"/>
        <end position="181"/>
    </location>
</feature>
<sequence length="188" mass="22441">MYMRSRQQRIFPDILAFYKENEEYGIFSNFARHENFLYIFPENLRKPGYPEYAICNYTEKCIMLMKALLMDDKIRFKLILESKTPYETKQLGKQVRPWDQEKWDYYIKQIAYDVIYQKITKVPGLIKVLLNTRDRIIVEASPHDNIWGIGLDKNGPIHDCRDWKGQNILGNALMEVREKLKSDLSVCF</sequence>
<dbReference type="InterPro" id="IPR037238">
    <property type="entry name" value="YbiA-like_sf"/>
</dbReference>